<evidence type="ECO:0000313" key="2">
    <source>
        <dbReference type="Proteomes" id="UP000663861"/>
    </source>
</evidence>
<sequence>MVESLAAVLISKTKSFNLRIRHKHPNVTDVRELPEFYELEQLIVSFRKSFPQKYNSPIVQTPRGLDIHVYAAHLISQLAVILLHDKHANLYSPNCQSAWRLVAAARAILDLMYIVCSTSYDITRLPLVCVQCWGRSAFVLIRLYKLEISRGRQEEALAIDLEIQSIRFTLNQMGTRLPMALKHNKAIDFELETECGQIVRVYSISQQGPSPEGEDTSQISVGSYLRLGSRSKWAPEVTIDSAGQLQSASVSRLGVNTNDSLLSFASLSPSVLDTFGHSFTSSL</sequence>
<evidence type="ECO:0000313" key="1">
    <source>
        <dbReference type="EMBL" id="CAE6477362.1"/>
    </source>
</evidence>
<dbReference type="CDD" id="cd12148">
    <property type="entry name" value="fungal_TF_MHR"/>
    <property type="match status" value="1"/>
</dbReference>
<accession>A0A8H3CAI1</accession>
<dbReference type="Proteomes" id="UP000663861">
    <property type="component" value="Unassembled WGS sequence"/>
</dbReference>
<name>A0A8H3CAI1_9AGAM</name>
<protein>
    <submittedName>
        <fullName evidence="1">Uncharacterized protein</fullName>
    </submittedName>
</protein>
<gene>
    <name evidence="1" type="ORF">RDB_LOCUS92717</name>
</gene>
<dbReference type="AlphaFoldDB" id="A0A8H3CAI1"/>
<comment type="caution">
    <text evidence="1">The sequence shown here is derived from an EMBL/GenBank/DDBJ whole genome shotgun (WGS) entry which is preliminary data.</text>
</comment>
<reference evidence="1" key="1">
    <citation type="submission" date="2021-01" db="EMBL/GenBank/DDBJ databases">
        <authorList>
            <person name="Kaushik A."/>
        </authorList>
    </citation>
    <scope>NUCLEOTIDE SEQUENCE</scope>
    <source>
        <strain evidence="1">AG4-RS23</strain>
    </source>
</reference>
<proteinExistence type="predicted"/>
<organism evidence="1 2">
    <name type="scientific">Rhizoctonia solani</name>
    <dbReference type="NCBI Taxonomy" id="456999"/>
    <lineage>
        <taxon>Eukaryota</taxon>
        <taxon>Fungi</taxon>
        <taxon>Dikarya</taxon>
        <taxon>Basidiomycota</taxon>
        <taxon>Agaricomycotina</taxon>
        <taxon>Agaricomycetes</taxon>
        <taxon>Cantharellales</taxon>
        <taxon>Ceratobasidiaceae</taxon>
        <taxon>Rhizoctonia</taxon>
    </lineage>
</organism>
<dbReference type="EMBL" id="CAJMWY010001876">
    <property type="protein sequence ID" value="CAE6477362.1"/>
    <property type="molecule type" value="Genomic_DNA"/>
</dbReference>